<evidence type="ECO:0000313" key="1">
    <source>
        <dbReference type="EMBL" id="KAK9400743.1"/>
    </source>
</evidence>
<evidence type="ECO:0000313" key="2">
    <source>
        <dbReference type="Proteomes" id="UP001474421"/>
    </source>
</evidence>
<proteinExistence type="predicted"/>
<comment type="caution">
    <text evidence="1">The sequence shown here is derived from an EMBL/GenBank/DDBJ whole genome shotgun (WGS) entry which is preliminary data.</text>
</comment>
<keyword evidence="2" id="KW-1185">Reference proteome</keyword>
<organism evidence="1 2">
    <name type="scientific">Crotalus adamanteus</name>
    <name type="common">Eastern diamondback rattlesnake</name>
    <dbReference type="NCBI Taxonomy" id="8729"/>
    <lineage>
        <taxon>Eukaryota</taxon>
        <taxon>Metazoa</taxon>
        <taxon>Chordata</taxon>
        <taxon>Craniata</taxon>
        <taxon>Vertebrata</taxon>
        <taxon>Euteleostomi</taxon>
        <taxon>Lepidosauria</taxon>
        <taxon>Squamata</taxon>
        <taxon>Bifurcata</taxon>
        <taxon>Unidentata</taxon>
        <taxon>Episquamata</taxon>
        <taxon>Toxicofera</taxon>
        <taxon>Serpentes</taxon>
        <taxon>Colubroidea</taxon>
        <taxon>Viperidae</taxon>
        <taxon>Crotalinae</taxon>
        <taxon>Crotalus</taxon>
    </lineage>
</organism>
<protein>
    <submittedName>
        <fullName evidence="1">Uncharacterized protein</fullName>
    </submittedName>
</protein>
<dbReference type="EMBL" id="JAOTOJ010000005">
    <property type="protein sequence ID" value="KAK9400743.1"/>
    <property type="molecule type" value="Genomic_DNA"/>
</dbReference>
<name>A0AAW1BGX0_CROAD</name>
<dbReference type="Proteomes" id="UP001474421">
    <property type="component" value="Unassembled WGS sequence"/>
</dbReference>
<dbReference type="AlphaFoldDB" id="A0AAW1BGX0"/>
<gene>
    <name evidence="1" type="ORF">NXF25_011457</name>
</gene>
<sequence length="71" mass="8098">MQFSVTSPSFTFFKVTEDKSTAVLEIVRFHCTRWQDKFPDWPCSSSVKESWHLDCLASLPEAGLTKCHTAT</sequence>
<accession>A0AAW1BGX0</accession>
<reference evidence="1 2" key="1">
    <citation type="journal article" date="2024" name="Proc. Natl. Acad. Sci. U.S.A.">
        <title>The genetic regulatory architecture and epigenomic basis for age-related changes in rattlesnake venom.</title>
        <authorList>
            <person name="Hogan M.P."/>
            <person name="Holding M.L."/>
            <person name="Nystrom G.S."/>
            <person name="Colston T.J."/>
            <person name="Bartlett D.A."/>
            <person name="Mason A.J."/>
            <person name="Ellsworth S.A."/>
            <person name="Rautsaw R.M."/>
            <person name="Lawrence K.C."/>
            <person name="Strickland J.L."/>
            <person name="He B."/>
            <person name="Fraser P."/>
            <person name="Margres M.J."/>
            <person name="Gilbert D.M."/>
            <person name="Gibbs H.L."/>
            <person name="Parkinson C.L."/>
            <person name="Rokyta D.R."/>
        </authorList>
    </citation>
    <scope>NUCLEOTIDE SEQUENCE [LARGE SCALE GENOMIC DNA]</scope>
    <source>
        <strain evidence="1">DRR0105</strain>
    </source>
</reference>